<sequence length="175" mass="19759">MMHPPRTKSANPDPGPPSFTYHLIQIVQIIECNNEMGEQMGLFPWMKIQIREEMCGEYQRIVKEKATAAPLPAGHLRVFQRTWTSAFFFKLSISSDKPGQHAESRGQQSGYSDAYKESLHVKMADEGVPGATHGAQLRSSNRHVLIIIVDLNRMILNVMDLNIVVYCFLRESSGI</sequence>
<evidence type="ECO:0000313" key="1">
    <source>
        <dbReference type="EMBL" id="TYJ09374.1"/>
    </source>
</evidence>
<gene>
    <name evidence="1" type="ORF">E1A91_A11G137200v1</name>
</gene>
<name>A0A5D2X6B1_GOSMU</name>
<protein>
    <submittedName>
        <fullName evidence="1">Uncharacterized protein</fullName>
    </submittedName>
</protein>
<accession>A0A5D2X6B1</accession>
<reference evidence="1 2" key="1">
    <citation type="submission" date="2019-07" db="EMBL/GenBank/DDBJ databases">
        <title>WGS assembly of Gossypium mustelinum.</title>
        <authorList>
            <person name="Chen Z.J."/>
            <person name="Sreedasyam A."/>
            <person name="Ando A."/>
            <person name="Song Q."/>
            <person name="De L."/>
            <person name="Hulse-Kemp A."/>
            <person name="Ding M."/>
            <person name="Ye W."/>
            <person name="Kirkbride R."/>
            <person name="Jenkins J."/>
            <person name="Plott C."/>
            <person name="Lovell J."/>
            <person name="Lin Y.-M."/>
            <person name="Vaughn R."/>
            <person name="Liu B."/>
            <person name="Li W."/>
            <person name="Simpson S."/>
            <person name="Scheffler B."/>
            <person name="Saski C."/>
            <person name="Grover C."/>
            <person name="Hu G."/>
            <person name="Conover J."/>
            <person name="Carlson J."/>
            <person name="Shu S."/>
            <person name="Boston L."/>
            <person name="Williams M."/>
            <person name="Peterson D."/>
            <person name="Mcgee K."/>
            <person name="Jones D."/>
            <person name="Wendel J."/>
            <person name="Stelly D."/>
            <person name="Grimwood J."/>
            <person name="Schmutz J."/>
        </authorList>
    </citation>
    <scope>NUCLEOTIDE SEQUENCE [LARGE SCALE GENOMIC DNA]</scope>
    <source>
        <strain evidence="1">1408120.09</strain>
    </source>
</reference>
<dbReference type="Proteomes" id="UP000323597">
    <property type="component" value="Chromosome A11"/>
</dbReference>
<dbReference type="EMBL" id="CM017646">
    <property type="protein sequence ID" value="TYJ09374.1"/>
    <property type="molecule type" value="Genomic_DNA"/>
</dbReference>
<proteinExistence type="predicted"/>
<organism evidence="1 2">
    <name type="scientific">Gossypium mustelinum</name>
    <name type="common">Cotton</name>
    <name type="synonym">Gossypium caicoense</name>
    <dbReference type="NCBI Taxonomy" id="34275"/>
    <lineage>
        <taxon>Eukaryota</taxon>
        <taxon>Viridiplantae</taxon>
        <taxon>Streptophyta</taxon>
        <taxon>Embryophyta</taxon>
        <taxon>Tracheophyta</taxon>
        <taxon>Spermatophyta</taxon>
        <taxon>Magnoliopsida</taxon>
        <taxon>eudicotyledons</taxon>
        <taxon>Gunneridae</taxon>
        <taxon>Pentapetalae</taxon>
        <taxon>rosids</taxon>
        <taxon>malvids</taxon>
        <taxon>Malvales</taxon>
        <taxon>Malvaceae</taxon>
        <taxon>Malvoideae</taxon>
        <taxon>Gossypium</taxon>
    </lineage>
</organism>
<keyword evidence="2" id="KW-1185">Reference proteome</keyword>
<evidence type="ECO:0000313" key="2">
    <source>
        <dbReference type="Proteomes" id="UP000323597"/>
    </source>
</evidence>
<dbReference type="AlphaFoldDB" id="A0A5D2X6B1"/>